<proteinExistence type="predicted"/>
<reference evidence="2 3" key="1">
    <citation type="journal article" date="2018" name="Mol. Biol. Evol.">
        <title>Broad Genomic Sampling Reveals a Smut Pathogenic Ancestry of the Fungal Clade Ustilaginomycotina.</title>
        <authorList>
            <person name="Kijpornyongpan T."/>
            <person name="Mondo S.J."/>
            <person name="Barry K."/>
            <person name="Sandor L."/>
            <person name="Lee J."/>
            <person name="Lipzen A."/>
            <person name="Pangilinan J."/>
            <person name="LaButti K."/>
            <person name="Hainaut M."/>
            <person name="Henrissat B."/>
            <person name="Grigoriev I.V."/>
            <person name="Spatafora J.W."/>
            <person name="Aime M.C."/>
        </authorList>
    </citation>
    <scope>NUCLEOTIDE SEQUENCE [LARGE SCALE GENOMIC DNA]</scope>
    <source>
        <strain evidence="2 3">MCA 5214</strain>
    </source>
</reference>
<evidence type="ECO:0008006" key="4">
    <source>
        <dbReference type="Google" id="ProtNLM"/>
    </source>
</evidence>
<accession>A0A316V3H4</accession>
<feature type="signal peptide" evidence="1">
    <location>
        <begin position="1"/>
        <end position="20"/>
    </location>
</feature>
<dbReference type="OrthoDB" id="425925at2759"/>
<organism evidence="2 3">
    <name type="scientific">Jaminaea rosea</name>
    <dbReference type="NCBI Taxonomy" id="1569628"/>
    <lineage>
        <taxon>Eukaryota</taxon>
        <taxon>Fungi</taxon>
        <taxon>Dikarya</taxon>
        <taxon>Basidiomycota</taxon>
        <taxon>Ustilaginomycotina</taxon>
        <taxon>Exobasidiomycetes</taxon>
        <taxon>Microstromatales</taxon>
        <taxon>Microstromatales incertae sedis</taxon>
        <taxon>Jaminaea</taxon>
    </lineage>
</organism>
<dbReference type="EMBL" id="KZ819662">
    <property type="protein sequence ID" value="PWN29995.1"/>
    <property type="molecule type" value="Genomic_DNA"/>
</dbReference>
<keyword evidence="1" id="KW-0732">Signal</keyword>
<gene>
    <name evidence="2" type="ORF">BDZ90DRAFT_229037</name>
</gene>
<evidence type="ECO:0000256" key="1">
    <source>
        <dbReference type="SAM" id="SignalP"/>
    </source>
</evidence>
<dbReference type="AlphaFoldDB" id="A0A316V3H4"/>
<dbReference type="RefSeq" id="XP_025364607.1">
    <property type="nucleotide sequence ID" value="XM_025504887.1"/>
</dbReference>
<protein>
    <recommendedName>
        <fullName evidence="4">Phosphoglycerate mutase family protein</fullName>
    </recommendedName>
</protein>
<feature type="chain" id="PRO_5016332765" description="Phosphoglycerate mutase family protein" evidence="1">
    <location>
        <begin position="21"/>
        <end position="176"/>
    </location>
</feature>
<dbReference type="STRING" id="1569628.A0A316V3H4"/>
<evidence type="ECO:0000313" key="3">
    <source>
        <dbReference type="Proteomes" id="UP000245884"/>
    </source>
</evidence>
<evidence type="ECO:0000313" key="2">
    <source>
        <dbReference type="EMBL" id="PWN29995.1"/>
    </source>
</evidence>
<dbReference type="GeneID" id="37026710"/>
<name>A0A316V3H4_9BASI</name>
<sequence length="176" mass="19333">MVRFNCLTLFSLLAATTAFAVKTPVYLIRHGEKPDDGGNGLSAQGEDRAQCLRSVFGASSKYNIGLIMAQDYKSNGKRRRPYDTVTPLASDLGLTVDHHCDRDDADCVHDTIKSFGDNGGQGSVLVCWEHDALSDISKALGDEFDYPDDVYNLIYEIVDKQLTTDSPYSEECPGLD</sequence>
<dbReference type="Proteomes" id="UP000245884">
    <property type="component" value="Unassembled WGS sequence"/>
</dbReference>
<keyword evidence="3" id="KW-1185">Reference proteome</keyword>